<dbReference type="InParanoid" id="B8CCW4"/>
<evidence type="ECO:0000313" key="8">
    <source>
        <dbReference type="Proteomes" id="UP000001449"/>
    </source>
</evidence>
<dbReference type="PANTHER" id="PTHR23423">
    <property type="entry name" value="ORGANIC SOLUTE TRANSPORTER-RELATED"/>
    <property type="match status" value="1"/>
</dbReference>
<gene>
    <name evidence="7" type="ORF">THAPSDRAFT_10002</name>
</gene>
<evidence type="ECO:0000256" key="2">
    <source>
        <dbReference type="ARBA" id="ARBA00022692"/>
    </source>
</evidence>
<keyword evidence="8" id="KW-1185">Reference proteome</keyword>
<dbReference type="Proteomes" id="UP000001449">
    <property type="component" value="Chromosome 14"/>
</dbReference>
<feature type="transmembrane region" description="Helical" evidence="6">
    <location>
        <begin position="303"/>
        <end position="322"/>
    </location>
</feature>
<evidence type="ECO:0000256" key="1">
    <source>
        <dbReference type="ARBA" id="ARBA00004141"/>
    </source>
</evidence>
<dbReference type="SMART" id="SM01417">
    <property type="entry name" value="Solute_trans_a"/>
    <property type="match status" value="1"/>
</dbReference>
<proteinExistence type="predicted"/>
<dbReference type="GO" id="GO:0016020">
    <property type="term" value="C:membrane"/>
    <property type="evidence" value="ECO:0000318"/>
    <property type="project" value="GO_Central"/>
</dbReference>
<evidence type="ECO:0000256" key="6">
    <source>
        <dbReference type="SAM" id="Phobius"/>
    </source>
</evidence>
<organism evidence="7 8">
    <name type="scientific">Thalassiosira pseudonana</name>
    <name type="common">Marine diatom</name>
    <name type="synonym">Cyclotella nana</name>
    <dbReference type="NCBI Taxonomy" id="35128"/>
    <lineage>
        <taxon>Eukaryota</taxon>
        <taxon>Sar</taxon>
        <taxon>Stramenopiles</taxon>
        <taxon>Ochrophyta</taxon>
        <taxon>Bacillariophyta</taxon>
        <taxon>Coscinodiscophyceae</taxon>
        <taxon>Thalassiosirophycidae</taxon>
        <taxon>Thalassiosirales</taxon>
        <taxon>Thalassiosiraceae</taxon>
        <taxon>Thalassiosira</taxon>
    </lineage>
</organism>
<dbReference type="InterPro" id="IPR005178">
    <property type="entry name" value="Ostalpha/TMEM184C"/>
</dbReference>
<keyword evidence="3 6" id="KW-1133">Transmembrane helix</keyword>
<dbReference type="GeneID" id="7441847"/>
<keyword evidence="2 6" id="KW-0812">Transmembrane</keyword>
<accession>B8CCW4</accession>
<comment type="subcellular location">
    <subcellularLocation>
        <location evidence="1">Membrane</location>
        <topology evidence="1">Multi-pass membrane protein</topology>
    </subcellularLocation>
</comment>
<feature type="region of interest" description="Disordered" evidence="5">
    <location>
        <begin position="739"/>
        <end position="766"/>
    </location>
</feature>
<evidence type="ECO:0000256" key="3">
    <source>
        <dbReference type="ARBA" id="ARBA00022989"/>
    </source>
</evidence>
<dbReference type="PaxDb" id="35128-Thaps10002"/>
<evidence type="ECO:0000256" key="4">
    <source>
        <dbReference type="ARBA" id="ARBA00023136"/>
    </source>
</evidence>
<dbReference type="AlphaFoldDB" id="B8CCW4"/>
<name>B8CCW4_THAPS</name>
<dbReference type="GO" id="GO:0022857">
    <property type="term" value="F:transmembrane transporter activity"/>
    <property type="evidence" value="ECO:0000318"/>
    <property type="project" value="GO_Central"/>
</dbReference>
<reference evidence="7 8" key="1">
    <citation type="journal article" date="2004" name="Science">
        <title>The genome of the diatom Thalassiosira pseudonana: ecology, evolution, and metabolism.</title>
        <authorList>
            <person name="Armbrust E.V."/>
            <person name="Berges J.A."/>
            <person name="Bowler C."/>
            <person name="Green B.R."/>
            <person name="Martinez D."/>
            <person name="Putnam N.H."/>
            <person name="Zhou S."/>
            <person name="Allen A.E."/>
            <person name="Apt K.E."/>
            <person name="Bechner M."/>
            <person name="Brzezinski M.A."/>
            <person name="Chaal B.K."/>
            <person name="Chiovitti A."/>
            <person name="Davis A.K."/>
            <person name="Demarest M.S."/>
            <person name="Detter J.C."/>
            <person name="Glavina T."/>
            <person name="Goodstein D."/>
            <person name="Hadi M.Z."/>
            <person name="Hellsten U."/>
            <person name="Hildebrand M."/>
            <person name="Jenkins B.D."/>
            <person name="Jurka J."/>
            <person name="Kapitonov V.V."/>
            <person name="Kroger N."/>
            <person name="Lau W.W."/>
            <person name="Lane T.W."/>
            <person name="Larimer F.W."/>
            <person name="Lippmeier J.C."/>
            <person name="Lucas S."/>
            <person name="Medina M."/>
            <person name="Montsant A."/>
            <person name="Obornik M."/>
            <person name="Parker M.S."/>
            <person name="Palenik B."/>
            <person name="Pazour G.J."/>
            <person name="Richardson P.M."/>
            <person name="Rynearson T.A."/>
            <person name="Saito M.A."/>
            <person name="Schwartz D.C."/>
            <person name="Thamatrakoln K."/>
            <person name="Valentin K."/>
            <person name="Vardi A."/>
            <person name="Wilkerson F.P."/>
            <person name="Rokhsar D.S."/>
        </authorList>
    </citation>
    <scope>NUCLEOTIDE SEQUENCE [LARGE SCALE GENOMIC DNA]</scope>
    <source>
        <strain evidence="7 8">CCMP1335</strain>
    </source>
</reference>
<evidence type="ECO:0000256" key="5">
    <source>
        <dbReference type="SAM" id="MobiDB-lite"/>
    </source>
</evidence>
<dbReference type="eggNOG" id="KOG2641">
    <property type="taxonomic scope" value="Eukaryota"/>
</dbReference>
<sequence>MAGVVRKSLKEAIKDLNKSVLVFIEKHQNHPQVASAGIDIDAVRRLISFDCALEVGTRSHTATNDDGTSVAIEWGEYGSTDKDDTDGPDLDVAHCDHYGPSSYSDDHNEGGGLTPLTATGRRNKVASKRINNHSTSSSSCWMTFSKYLICPLLLLTASSLFYSYQLQTRLTSLSTTLNTISQNVSTLTTFSTNQQHQLSSLNATLTNHSSVIARFENSVSNSDVLDKLNALEHQWNESTVRVEKEMKETKVEIREVLDSTKKSIDETVTDAQNEINTQVQSVQTTLSTYIRTTQDQFSTENSFMVYQLAGTFTLLGCLISMWHMTNHLRSFHQPVIQRKILAILWMCPIYSVTSWLSLVIPSIEGYLAILKDLYEAYVIYQFLSFLIAVLGKGNREDVVDLLARHADHLSPPIRCFGWCRKELTYITGGSGEECHMDANRQLADDVLLQCQVFAMQFVFLRPLLTAILFALKKVGYHGPLFGPGSPFDHDGGSGIEDGMMEDGSVGAGGMMDYRSPQFYLVILENVSVFLAFSGLLKFYHAVQEDLSWLVLYLYCYHLKRSSSFDITPIYSSSWALHRCRPFPKFLCIKGVVFMTFWQGVIIALLADTTDLLGGDDDDDERQEVMAKQTQNFLICLEMLGFSIAHFYCFPVEEWEEGYRPVENDSKFGDNMALGDFLHDLKLIMRHNKNKKAKQNANNKFGSEDSISTVMEEDEEMGRNDSERGLQSLLDDVGVLLESNSGSVDGSATDGKFGGGTGGASTRSGKSIQQKLEAIDAPTELRQATALLLQSSLLDETTALLLTSDILEQPLDDESNSVEDDRDEMEVDVPAAVAGADEEESVDQDDEIVPTEASALLSPSTRNEEMLRPSIFTMHSSEDLRESE</sequence>
<dbReference type="STRING" id="35128.B8CCW4"/>
<feature type="transmembrane region" description="Helical" evidence="6">
    <location>
        <begin position="518"/>
        <end position="539"/>
    </location>
</feature>
<dbReference type="HOGENOM" id="CLU_326414_0_0_1"/>
<evidence type="ECO:0008006" key="9">
    <source>
        <dbReference type="Google" id="ProtNLM"/>
    </source>
</evidence>
<feature type="region of interest" description="Disordered" evidence="5">
    <location>
        <begin position="855"/>
        <end position="883"/>
    </location>
</feature>
<evidence type="ECO:0000313" key="7">
    <source>
        <dbReference type="EMBL" id="EED88846.1"/>
    </source>
</evidence>
<dbReference type="EMBL" id="CM000649">
    <property type="protein sequence ID" value="EED88846.1"/>
    <property type="molecule type" value="Genomic_DNA"/>
</dbReference>
<dbReference type="RefSeq" id="XP_002293837.1">
    <property type="nucleotide sequence ID" value="XM_002293801.1"/>
</dbReference>
<dbReference type="Pfam" id="PF03619">
    <property type="entry name" value="Solute_trans_a"/>
    <property type="match status" value="2"/>
</dbReference>
<feature type="transmembrane region" description="Helical" evidence="6">
    <location>
        <begin position="373"/>
        <end position="391"/>
    </location>
</feature>
<reference evidence="7 8" key="2">
    <citation type="journal article" date="2008" name="Nature">
        <title>The Phaeodactylum genome reveals the evolutionary history of diatom genomes.</title>
        <authorList>
            <person name="Bowler C."/>
            <person name="Allen A.E."/>
            <person name="Badger J.H."/>
            <person name="Grimwood J."/>
            <person name="Jabbari K."/>
            <person name="Kuo A."/>
            <person name="Maheswari U."/>
            <person name="Martens C."/>
            <person name="Maumus F."/>
            <person name="Otillar R.P."/>
            <person name="Rayko E."/>
            <person name="Salamov A."/>
            <person name="Vandepoele K."/>
            <person name="Beszteri B."/>
            <person name="Gruber A."/>
            <person name="Heijde M."/>
            <person name="Katinka M."/>
            <person name="Mock T."/>
            <person name="Valentin K."/>
            <person name="Verret F."/>
            <person name="Berges J.A."/>
            <person name="Brownlee C."/>
            <person name="Cadoret J.P."/>
            <person name="Chiovitti A."/>
            <person name="Choi C.J."/>
            <person name="Coesel S."/>
            <person name="De Martino A."/>
            <person name="Detter J.C."/>
            <person name="Durkin C."/>
            <person name="Falciatore A."/>
            <person name="Fournet J."/>
            <person name="Haruta M."/>
            <person name="Huysman M.J."/>
            <person name="Jenkins B.D."/>
            <person name="Jiroutova K."/>
            <person name="Jorgensen R.E."/>
            <person name="Joubert Y."/>
            <person name="Kaplan A."/>
            <person name="Kroger N."/>
            <person name="Kroth P.G."/>
            <person name="La Roche J."/>
            <person name="Lindquist E."/>
            <person name="Lommer M."/>
            <person name="Martin-Jezequel V."/>
            <person name="Lopez P.J."/>
            <person name="Lucas S."/>
            <person name="Mangogna M."/>
            <person name="McGinnis K."/>
            <person name="Medlin L.K."/>
            <person name="Montsant A."/>
            <person name="Oudot-Le Secq M.P."/>
            <person name="Napoli C."/>
            <person name="Obornik M."/>
            <person name="Parker M.S."/>
            <person name="Petit J.L."/>
            <person name="Porcel B.M."/>
            <person name="Poulsen N."/>
            <person name="Robison M."/>
            <person name="Rychlewski L."/>
            <person name="Rynearson T.A."/>
            <person name="Schmutz J."/>
            <person name="Shapiro H."/>
            <person name="Siaut M."/>
            <person name="Stanley M."/>
            <person name="Sussman M.R."/>
            <person name="Taylor A.R."/>
            <person name="Vardi A."/>
            <person name="von Dassow P."/>
            <person name="Vyverman W."/>
            <person name="Willis A."/>
            <person name="Wyrwicz L.S."/>
            <person name="Rokhsar D.S."/>
            <person name="Weissenbach J."/>
            <person name="Armbrust E.V."/>
            <person name="Green B.R."/>
            <person name="Van de Peer Y."/>
            <person name="Grigoriev I.V."/>
        </authorList>
    </citation>
    <scope>NUCLEOTIDE SEQUENCE [LARGE SCALE GENOMIC DNA]</scope>
    <source>
        <strain evidence="7 8">CCMP1335</strain>
    </source>
</reference>
<dbReference type="KEGG" id="tps:THAPSDRAFT_10002"/>
<keyword evidence="4 6" id="KW-0472">Membrane</keyword>
<feature type="transmembrane region" description="Helical" evidence="6">
    <location>
        <begin position="342"/>
        <end position="361"/>
    </location>
</feature>
<protein>
    <recommendedName>
        <fullName evidence="9">Transmembrane protein</fullName>
    </recommendedName>
</protein>